<dbReference type="STRING" id="688.A6E04_01760"/>
<dbReference type="Gene3D" id="3.90.550.10">
    <property type="entry name" value="Spore Coat Polysaccharide Biosynthesis Protein SpsA, Chain A"/>
    <property type="match status" value="1"/>
</dbReference>
<dbReference type="Pfam" id="PF00535">
    <property type="entry name" value="Glycos_transf_2"/>
    <property type="match status" value="1"/>
</dbReference>
<dbReference type="PANTHER" id="PTHR43685">
    <property type="entry name" value="GLYCOSYLTRANSFERASE"/>
    <property type="match status" value="1"/>
</dbReference>
<dbReference type="InterPro" id="IPR050834">
    <property type="entry name" value="Glycosyltransf_2"/>
</dbReference>
<accession>A0A1B9NVH2</accession>
<dbReference type="SUPFAM" id="SSF53448">
    <property type="entry name" value="Nucleotide-diphospho-sugar transferases"/>
    <property type="match status" value="1"/>
</dbReference>
<keyword evidence="1" id="KW-1133">Transmembrane helix</keyword>
<gene>
    <name evidence="3" type="ORF">A6E04_01760</name>
</gene>
<protein>
    <recommendedName>
        <fullName evidence="2">Glycosyltransferase 2-like domain-containing protein</fullName>
    </recommendedName>
</protein>
<dbReference type="InterPro" id="IPR001173">
    <property type="entry name" value="Glyco_trans_2-like"/>
</dbReference>
<feature type="transmembrane region" description="Helical" evidence="1">
    <location>
        <begin position="257"/>
        <end position="275"/>
    </location>
</feature>
<dbReference type="EMBL" id="MAJU01000024">
    <property type="protein sequence ID" value="OCH18573.1"/>
    <property type="molecule type" value="Genomic_DNA"/>
</dbReference>
<organism evidence="3 4">
    <name type="scientific">Aliivibrio logei</name>
    <name type="common">Vibrio logei</name>
    <dbReference type="NCBI Taxonomy" id="688"/>
    <lineage>
        <taxon>Bacteria</taxon>
        <taxon>Pseudomonadati</taxon>
        <taxon>Pseudomonadota</taxon>
        <taxon>Gammaproteobacteria</taxon>
        <taxon>Vibrionales</taxon>
        <taxon>Vibrionaceae</taxon>
        <taxon>Aliivibrio</taxon>
    </lineage>
</organism>
<evidence type="ECO:0000313" key="4">
    <source>
        <dbReference type="Proteomes" id="UP000093523"/>
    </source>
</evidence>
<dbReference type="PANTHER" id="PTHR43685:SF2">
    <property type="entry name" value="GLYCOSYLTRANSFERASE 2-LIKE DOMAIN-CONTAINING PROTEIN"/>
    <property type="match status" value="1"/>
</dbReference>
<keyword evidence="1" id="KW-0472">Membrane</keyword>
<evidence type="ECO:0000256" key="1">
    <source>
        <dbReference type="SAM" id="Phobius"/>
    </source>
</evidence>
<keyword evidence="1" id="KW-0812">Transmembrane</keyword>
<comment type="caution">
    <text evidence="3">The sequence shown here is derived from an EMBL/GenBank/DDBJ whole genome shotgun (WGS) entry which is preliminary data.</text>
</comment>
<dbReference type="RefSeq" id="WP_065611847.1">
    <property type="nucleotide sequence ID" value="NZ_CAWMPN010000024.1"/>
</dbReference>
<name>A0A1B9NVH2_ALILO</name>
<feature type="domain" description="Glycosyltransferase 2-like" evidence="2">
    <location>
        <begin position="6"/>
        <end position="131"/>
    </location>
</feature>
<dbReference type="AlphaFoldDB" id="A0A1B9NVH2"/>
<evidence type="ECO:0000313" key="3">
    <source>
        <dbReference type="EMBL" id="OCH18573.1"/>
    </source>
</evidence>
<evidence type="ECO:0000259" key="2">
    <source>
        <dbReference type="Pfam" id="PF00535"/>
    </source>
</evidence>
<dbReference type="OrthoDB" id="255821at2"/>
<dbReference type="Proteomes" id="UP000093523">
    <property type="component" value="Unassembled WGS sequence"/>
</dbReference>
<feature type="transmembrane region" description="Helical" evidence="1">
    <location>
        <begin position="295"/>
        <end position="316"/>
    </location>
</feature>
<dbReference type="InterPro" id="IPR029044">
    <property type="entry name" value="Nucleotide-diphossugar_trans"/>
</dbReference>
<proteinExistence type="predicted"/>
<dbReference type="CDD" id="cd00761">
    <property type="entry name" value="Glyco_tranf_GTA_type"/>
    <property type="match status" value="1"/>
</dbReference>
<reference evidence="3 4" key="1">
    <citation type="submission" date="2016-06" db="EMBL/GenBank/DDBJ databases">
        <authorList>
            <person name="Kjaerup R.B."/>
            <person name="Dalgaard T.S."/>
            <person name="Juul-Madsen H.R."/>
        </authorList>
    </citation>
    <scope>NUCLEOTIDE SEQUENCE [LARGE SCALE GENOMIC DNA]</scope>
    <source>
        <strain evidence="3 4">1S159</strain>
    </source>
</reference>
<sequence length="326" mass="38181">MKKILTICIPTYNRCEKVKNTITSVLKIKSEAIDVIVSDNNSQDDTWQEINKFTDPRLKLYKQNKNVGFSQNLLDIVSRAKTSFIFLLSDDDLLESKFIDDLINSNSLNVDSVGLIYGSILKEYNNEYYLKYNNGIYSKGKAISEVALKHPYMSGMLLNKDYIDIDFVRNLIENEKRLLYPQEVMVLTILNNDNDIITLSDICCYQGVPGKSHIVDENAYYYFKERLFLFKQYVRIFDMIFESCEYRRILYSNLAEFASGICFSMSYLIWGNGFFTKVSNKFNYYKSMSDIKGMFLLFNLKLIRCCMIKIIELLKLKSMLKKIMRK</sequence>